<keyword evidence="4" id="KW-0547">Nucleotide-binding</keyword>
<dbReference type="GO" id="GO:0003677">
    <property type="term" value="F:DNA binding"/>
    <property type="evidence" value="ECO:0007669"/>
    <property type="project" value="UniProtKB-KW"/>
</dbReference>
<dbReference type="PANTHER" id="PTHR30153">
    <property type="entry name" value="REPLICATIVE DNA HELICASE DNAB"/>
    <property type="match status" value="1"/>
</dbReference>
<evidence type="ECO:0000313" key="4">
    <source>
        <dbReference type="EMBL" id="QJA73851.1"/>
    </source>
</evidence>
<reference evidence="4" key="1">
    <citation type="submission" date="2020-03" db="EMBL/GenBank/DDBJ databases">
        <title>The deep terrestrial virosphere.</title>
        <authorList>
            <person name="Holmfeldt K."/>
            <person name="Nilsson E."/>
            <person name="Simone D."/>
            <person name="Lopez-Fernandez M."/>
            <person name="Wu X."/>
            <person name="de Brujin I."/>
            <person name="Lundin D."/>
            <person name="Andersson A."/>
            <person name="Bertilsson S."/>
            <person name="Dopson M."/>
        </authorList>
    </citation>
    <scope>NUCLEOTIDE SEQUENCE</scope>
    <source>
        <strain evidence="4">MM415A02194</strain>
        <strain evidence="5">MM415B04014</strain>
    </source>
</reference>
<dbReference type="SUPFAM" id="SSF48024">
    <property type="entry name" value="N-terminal domain of DnaB helicase"/>
    <property type="match status" value="1"/>
</dbReference>
<dbReference type="Gene3D" id="1.10.860.10">
    <property type="entry name" value="DNAb Helicase, Chain A"/>
    <property type="match status" value="1"/>
</dbReference>
<sequence>MTTDAILPHNSDAEEAVLGCLLLDGHCRSEERMWPRVAALLKPVAFYSRRHAQMYAAMERLAGRGVGLDEITVAHELDRSGHLDEVGGQGYLSHLVAIIPTPLHAPYYAQIVRECWQRRDLIRRGAQMVQDGVTPPRNRGVRV</sequence>
<accession>A0A6M3JWV1</accession>
<dbReference type="GO" id="GO:0003678">
    <property type="term" value="F:DNA helicase activity"/>
    <property type="evidence" value="ECO:0007669"/>
    <property type="project" value="InterPro"/>
</dbReference>
<organism evidence="4">
    <name type="scientific">viral metagenome</name>
    <dbReference type="NCBI Taxonomy" id="1070528"/>
    <lineage>
        <taxon>unclassified sequences</taxon>
        <taxon>metagenomes</taxon>
        <taxon>organismal metagenomes</taxon>
    </lineage>
</organism>
<name>A0A6M3JWV1_9ZZZZ</name>
<dbReference type="InterPro" id="IPR007693">
    <property type="entry name" value="DNA_helicase_DnaB-like_N"/>
</dbReference>
<proteinExistence type="predicted"/>
<dbReference type="EMBL" id="MT143200">
    <property type="protein sequence ID" value="QJA94058.1"/>
    <property type="molecule type" value="Genomic_DNA"/>
</dbReference>
<protein>
    <submittedName>
        <fullName evidence="4">Putative helicase</fullName>
    </submittedName>
</protein>
<keyword evidence="2" id="KW-0238">DNA-binding</keyword>
<dbReference type="AlphaFoldDB" id="A0A6M3JWV1"/>
<dbReference type="Pfam" id="PF00772">
    <property type="entry name" value="DnaB"/>
    <property type="match status" value="1"/>
</dbReference>
<dbReference type="PANTHER" id="PTHR30153:SF2">
    <property type="entry name" value="REPLICATIVE DNA HELICASE"/>
    <property type="match status" value="1"/>
</dbReference>
<gene>
    <name evidence="4" type="ORF">MM415A02194_0015</name>
    <name evidence="5" type="ORF">MM415B04014_0007</name>
</gene>
<feature type="domain" description="DNA helicase DnaB-like N-terminal" evidence="3">
    <location>
        <begin position="7"/>
        <end position="114"/>
    </location>
</feature>
<evidence type="ECO:0000256" key="2">
    <source>
        <dbReference type="ARBA" id="ARBA00023125"/>
    </source>
</evidence>
<dbReference type="GO" id="GO:0006260">
    <property type="term" value="P:DNA replication"/>
    <property type="evidence" value="ECO:0007669"/>
    <property type="project" value="UniProtKB-KW"/>
</dbReference>
<dbReference type="InterPro" id="IPR036185">
    <property type="entry name" value="DNA_heli_DnaB-like_N_sf"/>
</dbReference>
<evidence type="ECO:0000256" key="1">
    <source>
        <dbReference type="ARBA" id="ARBA00022705"/>
    </source>
</evidence>
<evidence type="ECO:0000259" key="3">
    <source>
        <dbReference type="Pfam" id="PF00772"/>
    </source>
</evidence>
<evidence type="ECO:0000313" key="5">
    <source>
        <dbReference type="EMBL" id="QJA94058.1"/>
    </source>
</evidence>
<dbReference type="InterPro" id="IPR016136">
    <property type="entry name" value="DNA_helicase_N/primase_C"/>
</dbReference>
<dbReference type="GO" id="GO:0005524">
    <property type="term" value="F:ATP binding"/>
    <property type="evidence" value="ECO:0007669"/>
    <property type="project" value="InterPro"/>
</dbReference>
<keyword evidence="4" id="KW-0067">ATP-binding</keyword>
<keyword evidence="1" id="KW-0235">DNA replication</keyword>
<dbReference type="EMBL" id="MT142057">
    <property type="protein sequence ID" value="QJA73851.1"/>
    <property type="molecule type" value="Genomic_DNA"/>
</dbReference>
<keyword evidence="4" id="KW-0347">Helicase</keyword>
<dbReference type="GO" id="GO:0005829">
    <property type="term" value="C:cytosol"/>
    <property type="evidence" value="ECO:0007669"/>
    <property type="project" value="TreeGrafter"/>
</dbReference>
<keyword evidence="4" id="KW-0378">Hydrolase</keyword>